<dbReference type="EnsemblMetazoa" id="G20065.2">
    <property type="protein sequence ID" value="G20065.2:cds"/>
    <property type="gene ID" value="G20065"/>
</dbReference>
<keyword evidence="3" id="KW-1185">Reference proteome</keyword>
<accession>A0A8W8JQQ9</accession>
<dbReference type="AlphaFoldDB" id="A0A8W8JQQ9"/>
<protein>
    <submittedName>
        <fullName evidence="2">Uncharacterized protein</fullName>
    </submittedName>
</protein>
<organism evidence="2 3">
    <name type="scientific">Magallana gigas</name>
    <name type="common">Pacific oyster</name>
    <name type="synonym">Crassostrea gigas</name>
    <dbReference type="NCBI Taxonomy" id="29159"/>
    <lineage>
        <taxon>Eukaryota</taxon>
        <taxon>Metazoa</taxon>
        <taxon>Spiralia</taxon>
        <taxon>Lophotrochozoa</taxon>
        <taxon>Mollusca</taxon>
        <taxon>Bivalvia</taxon>
        <taxon>Autobranchia</taxon>
        <taxon>Pteriomorphia</taxon>
        <taxon>Ostreida</taxon>
        <taxon>Ostreoidea</taxon>
        <taxon>Ostreidae</taxon>
        <taxon>Magallana</taxon>
    </lineage>
</organism>
<evidence type="ECO:0000256" key="1">
    <source>
        <dbReference type="SAM" id="Phobius"/>
    </source>
</evidence>
<reference evidence="2" key="1">
    <citation type="submission" date="2022-08" db="UniProtKB">
        <authorList>
            <consortium name="EnsemblMetazoa"/>
        </authorList>
    </citation>
    <scope>IDENTIFICATION</scope>
    <source>
        <strain evidence="2">05x7-T-G4-1.051#20</strain>
    </source>
</reference>
<proteinExistence type="predicted"/>
<sequence length="173" mass="18952">MPDRDPFDKFIIDEQSFKVSAYKIFVEIRPGIKSCMQQRQENTKKMTVFAMLKTNDARLRKSLILLCIVLLNGLVMVSSGNALKNLGSFISSAESLANAIGGTSGSGQFDRGNGKIVSWSFTGKLMGFQWKYIGICVDQATGTTTTSVTKGRDGAIEHCLKDLFQKIGARQGL</sequence>
<evidence type="ECO:0000313" key="3">
    <source>
        <dbReference type="Proteomes" id="UP000005408"/>
    </source>
</evidence>
<dbReference type="Proteomes" id="UP000005408">
    <property type="component" value="Unassembled WGS sequence"/>
</dbReference>
<evidence type="ECO:0000313" key="2">
    <source>
        <dbReference type="EnsemblMetazoa" id="G20065.2:cds"/>
    </source>
</evidence>
<keyword evidence="1" id="KW-1133">Transmembrane helix</keyword>
<keyword evidence="1" id="KW-0812">Transmembrane</keyword>
<keyword evidence="1" id="KW-0472">Membrane</keyword>
<feature type="transmembrane region" description="Helical" evidence="1">
    <location>
        <begin position="63"/>
        <end position="83"/>
    </location>
</feature>
<name>A0A8W8JQQ9_MAGGI</name>